<gene>
    <name evidence="1" type="ORF">AVEN_254097_1</name>
</gene>
<proteinExistence type="predicted"/>
<evidence type="ECO:0000313" key="2">
    <source>
        <dbReference type="Proteomes" id="UP000499080"/>
    </source>
</evidence>
<organism evidence="1 2">
    <name type="scientific">Araneus ventricosus</name>
    <name type="common">Orbweaver spider</name>
    <name type="synonym">Epeira ventricosa</name>
    <dbReference type="NCBI Taxonomy" id="182803"/>
    <lineage>
        <taxon>Eukaryota</taxon>
        <taxon>Metazoa</taxon>
        <taxon>Ecdysozoa</taxon>
        <taxon>Arthropoda</taxon>
        <taxon>Chelicerata</taxon>
        <taxon>Arachnida</taxon>
        <taxon>Araneae</taxon>
        <taxon>Araneomorphae</taxon>
        <taxon>Entelegynae</taxon>
        <taxon>Araneoidea</taxon>
        <taxon>Araneidae</taxon>
        <taxon>Araneus</taxon>
    </lineage>
</organism>
<evidence type="ECO:0000313" key="1">
    <source>
        <dbReference type="EMBL" id="GBL97049.1"/>
    </source>
</evidence>
<sequence length="160" mass="17857">MGDSKQRNRIIVRFLSKATPLSIKRPVWASEKILVSRRGINAGTSRNRDQVQGTDGMGNVCLNRSGHFWSAHKSCIDSFLLAYLVLAAHPLRQVIHGSATLCRSILYGSLRFLLHLLLPLPIPSSSRAREPRPFPTCLHQSHFSIHDPVAQMGRLDIQNG</sequence>
<dbReference type="EMBL" id="BGPR01000126">
    <property type="protein sequence ID" value="GBL97049.1"/>
    <property type="molecule type" value="Genomic_DNA"/>
</dbReference>
<dbReference type="Proteomes" id="UP000499080">
    <property type="component" value="Unassembled WGS sequence"/>
</dbReference>
<name>A0A4Y2BZ12_ARAVE</name>
<comment type="caution">
    <text evidence="1">The sequence shown here is derived from an EMBL/GenBank/DDBJ whole genome shotgun (WGS) entry which is preliminary data.</text>
</comment>
<dbReference type="AlphaFoldDB" id="A0A4Y2BZ12"/>
<accession>A0A4Y2BZ12</accession>
<reference evidence="1 2" key="1">
    <citation type="journal article" date="2019" name="Sci. Rep.">
        <title>Orb-weaving spider Araneus ventricosus genome elucidates the spidroin gene catalogue.</title>
        <authorList>
            <person name="Kono N."/>
            <person name="Nakamura H."/>
            <person name="Ohtoshi R."/>
            <person name="Moran D.A.P."/>
            <person name="Shinohara A."/>
            <person name="Yoshida Y."/>
            <person name="Fujiwara M."/>
            <person name="Mori M."/>
            <person name="Tomita M."/>
            <person name="Arakawa K."/>
        </authorList>
    </citation>
    <scope>NUCLEOTIDE SEQUENCE [LARGE SCALE GENOMIC DNA]</scope>
</reference>
<protein>
    <submittedName>
        <fullName evidence="1">Uncharacterized protein</fullName>
    </submittedName>
</protein>
<keyword evidence="2" id="KW-1185">Reference proteome</keyword>